<reference evidence="7 8" key="1">
    <citation type="submission" date="2024-02" db="EMBL/GenBank/DDBJ databases">
        <title>Genome sequence of Aquincola sp. MAHUQ-54.</title>
        <authorList>
            <person name="Huq M.A."/>
        </authorList>
    </citation>
    <scope>NUCLEOTIDE SEQUENCE [LARGE SCALE GENOMIC DNA]</scope>
    <source>
        <strain evidence="7 8">MAHUQ-54</strain>
    </source>
</reference>
<evidence type="ECO:0000256" key="2">
    <source>
        <dbReference type="ARBA" id="ARBA00022840"/>
    </source>
</evidence>
<feature type="domain" description="RapZ-like N-terminal" evidence="5">
    <location>
        <begin position="18"/>
        <end position="184"/>
    </location>
</feature>
<dbReference type="AlphaFoldDB" id="A0AAW9Q7G5"/>
<evidence type="ECO:0000313" key="7">
    <source>
        <dbReference type="EMBL" id="MEF7614941.1"/>
    </source>
</evidence>
<dbReference type="Proteomes" id="UP001336250">
    <property type="component" value="Unassembled WGS sequence"/>
</dbReference>
<dbReference type="EMBL" id="JAZIBG010000028">
    <property type="protein sequence ID" value="MEF7614941.1"/>
    <property type="molecule type" value="Genomic_DNA"/>
</dbReference>
<evidence type="ECO:0000313" key="8">
    <source>
        <dbReference type="Proteomes" id="UP001336250"/>
    </source>
</evidence>
<dbReference type="Pfam" id="PF03668">
    <property type="entry name" value="RapZ-like_N"/>
    <property type="match status" value="1"/>
</dbReference>
<dbReference type="Pfam" id="PF22740">
    <property type="entry name" value="PapZ_C"/>
    <property type="match status" value="1"/>
</dbReference>
<feature type="binding site" evidence="4">
    <location>
        <begin position="24"/>
        <end position="31"/>
    </location>
    <ligand>
        <name>ATP</name>
        <dbReference type="ChEBI" id="CHEBI:30616"/>
    </ligand>
</feature>
<accession>A0AAW9Q7G5</accession>
<dbReference type="InterPro" id="IPR053930">
    <property type="entry name" value="RapZ-like_N"/>
</dbReference>
<dbReference type="HAMAP" id="MF_00636">
    <property type="entry name" value="RapZ_like"/>
    <property type="match status" value="1"/>
</dbReference>
<dbReference type="InterPro" id="IPR027417">
    <property type="entry name" value="P-loop_NTPase"/>
</dbReference>
<evidence type="ECO:0000259" key="6">
    <source>
        <dbReference type="Pfam" id="PF22740"/>
    </source>
</evidence>
<proteinExistence type="inferred from homology"/>
<evidence type="ECO:0000256" key="1">
    <source>
        <dbReference type="ARBA" id="ARBA00022741"/>
    </source>
</evidence>
<feature type="binding site" evidence="4">
    <location>
        <begin position="73"/>
        <end position="76"/>
    </location>
    <ligand>
        <name>GTP</name>
        <dbReference type="ChEBI" id="CHEBI:37565"/>
    </ligand>
</feature>
<dbReference type="RefSeq" id="WP_332290032.1">
    <property type="nucleotide sequence ID" value="NZ_JAZIBG010000028.1"/>
</dbReference>
<dbReference type="GO" id="GO:0005524">
    <property type="term" value="F:ATP binding"/>
    <property type="evidence" value="ECO:0007669"/>
    <property type="project" value="UniProtKB-UniRule"/>
</dbReference>
<dbReference type="PIRSF" id="PIRSF005052">
    <property type="entry name" value="P-loopkin"/>
    <property type="match status" value="1"/>
</dbReference>
<name>A0AAW9Q7G5_9BURK</name>
<dbReference type="NCBIfam" id="NF003828">
    <property type="entry name" value="PRK05416.1"/>
    <property type="match status" value="1"/>
</dbReference>
<evidence type="ECO:0000256" key="4">
    <source>
        <dbReference type="HAMAP-Rule" id="MF_00636"/>
    </source>
</evidence>
<dbReference type="GO" id="GO:0005525">
    <property type="term" value="F:GTP binding"/>
    <property type="evidence" value="ECO:0007669"/>
    <property type="project" value="UniProtKB-UniRule"/>
</dbReference>
<organism evidence="7 8">
    <name type="scientific">Aquincola agrisoli</name>
    <dbReference type="NCBI Taxonomy" id="3119538"/>
    <lineage>
        <taxon>Bacteria</taxon>
        <taxon>Pseudomonadati</taxon>
        <taxon>Pseudomonadota</taxon>
        <taxon>Betaproteobacteria</taxon>
        <taxon>Burkholderiales</taxon>
        <taxon>Sphaerotilaceae</taxon>
        <taxon>Aquincola</taxon>
    </lineage>
</organism>
<feature type="domain" description="RapZ C-terminal" evidence="6">
    <location>
        <begin position="191"/>
        <end position="308"/>
    </location>
</feature>
<comment type="caution">
    <text evidence="7">The sequence shown here is derived from an EMBL/GenBank/DDBJ whole genome shotgun (WGS) entry which is preliminary data.</text>
</comment>
<keyword evidence="8" id="KW-1185">Reference proteome</keyword>
<protein>
    <submittedName>
        <fullName evidence="7">RNase adapter RapZ</fullName>
    </submittedName>
</protein>
<dbReference type="PANTHER" id="PTHR30448">
    <property type="entry name" value="RNASE ADAPTER PROTEIN RAPZ"/>
    <property type="match status" value="1"/>
</dbReference>
<evidence type="ECO:0000259" key="5">
    <source>
        <dbReference type="Pfam" id="PF03668"/>
    </source>
</evidence>
<keyword evidence="3 4" id="KW-0342">GTP-binding</keyword>
<dbReference type="InterPro" id="IPR005337">
    <property type="entry name" value="RapZ-like"/>
</dbReference>
<keyword evidence="2 4" id="KW-0067">ATP-binding</keyword>
<gene>
    <name evidence="7" type="primary">rapZ</name>
    <name evidence="7" type="ORF">V4F39_13545</name>
</gene>
<dbReference type="SUPFAM" id="SSF52540">
    <property type="entry name" value="P-loop containing nucleoside triphosphate hydrolases"/>
    <property type="match status" value="1"/>
</dbReference>
<sequence length="312" mass="34442">MSPSAVPDTADTPSAMREVVLVTGISGSGKSVALHALEDAGYFCIDNLPPELLPAFLSIERNRFDRRVAIAVDVRSAGSLPHLLPLLDRLRGEGVAIRALFLDASTDALVRRFSESRRPHPLSTLPAASLPAGTDPASDGRRALVDAIELERELLAELREVSTVIDTSQLRPAQLRQWLRDLVGAQRGGLTLVFESFAFKHGVPLDADYVFDVRVLPNPFYIRELRPLTGRDAGVAAYLEAQPEVPEMLQQIGDFIERWLPAFEDDQRSYLTVAIGCTGGQHRSVYLAEQLSRRFAARSATLLRHRELDARE</sequence>
<evidence type="ECO:0000256" key="3">
    <source>
        <dbReference type="ARBA" id="ARBA00023134"/>
    </source>
</evidence>
<keyword evidence="1 4" id="KW-0547">Nucleotide-binding</keyword>
<dbReference type="PANTHER" id="PTHR30448:SF0">
    <property type="entry name" value="RNASE ADAPTER PROTEIN RAPZ"/>
    <property type="match status" value="1"/>
</dbReference>
<dbReference type="InterPro" id="IPR053931">
    <property type="entry name" value="RapZ_C"/>
</dbReference>